<dbReference type="InterPro" id="IPR022644">
    <property type="entry name" value="De-COase2_N"/>
</dbReference>
<dbReference type="InterPro" id="IPR002986">
    <property type="entry name" value="DAP_deCOOHase_LysA"/>
</dbReference>
<keyword evidence="11" id="KW-1185">Reference proteome</keyword>
<dbReference type="UniPathway" id="UPA00034">
    <property type="reaction ID" value="UER00027"/>
</dbReference>
<feature type="binding site" evidence="5">
    <location>
        <position position="389"/>
    </location>
    <ligand>
        <name>pyridoxal 5'-phosphate</name>
        <dbReference type="ChEBI" id="CHEBI:597326"/>
    </ligand>
</feature>
<evidence type="ECO:0000313" key="10">
    <source>
        <dbReference type="EMBL" id="SFH64330.1"/>
    </source>
</evidence>
<evidence type="ECO:0000256" key="4">
    <source>
        <dbReference type="ARBA" id="ARBA00023239"/>
    </source>
</evidence>
<keyword evidence="3 5" id="KW-0663">Pyridoxal phosphate</keyword>
<dbReference type="InterPro" id="IPR029066">
    <property type="entry name" value="PLP-binding_barrel"/>
</dbReference>
<comment type="catalytic activity">
    <reaction evidence="5 8">
        <text>meso-2,6-diaminopimelate + H(+) = L-lysine + CO2</text>
        <dbReference type="Rhea" id="RHEA:15101"/>
        <dbReference type="ChEBI" id="CHEBI:15378"/>
        <dbReference type="ChEBI" id="CHEBI:16526"/>
        <dbReference type="ChEBI" id="CHEBI:32551"/>
        <dbReference type="ChEBI" id="CHEBI:57791"/>
        <dbReference type="EC" id="4.1.1.20"/>
    </reaction>
</comment>
<feature type="binding site" evidence="5">
    <location>
        <position position="329"/>
    </location>
    <ligand>
        <name>substrate</name>
    </ligand>
</feature>
<comment type="function">
    <text evidence="5">Specifically catalyzes the decarboxylation of meso-diaminopimelate (meso-DAP) to L-lysine.</text>
</comment>
<comment type="pathway">
    <text evidence="5 8">Amino-acid biosynthesis; L-lysine biosynthesis via DAP pathway; L-lysine from DL-2,6-diaminopimelate: step 1/1.</text>
</comment>
<dbReference type="PROSITE" id="PS00879">
    <property type="entry name" value="ODR_DC_2_2"/>
    <property type="match status" value="1"/>
</dbReference>
<comment type="cofactor">
    <cofactor evidence="1 5 7 8">
        <name>pyridoxal 5'-phosphate</name>
        <dbReference type="ChEBI" id="CHEBI:597326"/>
    </cofactor>
</comment>
<reference evidence="10 11" key="1">
    <citation type="submission" date="2016-10" db="EMBL/GenBank/DDBJ databases">
        <authorList>
            <person name="de Groot N.N."/>
        </authorList>
    </citation>
    <scope>NUCLEOTIDE SEQUENCE [LARGE SCALE GENOMIC DNA]</scope>
    <source>
        <strain evidence="10 11">DSM 27630</strain>
    </source>
</reference>
<dbReference type="InterPro" id="IPR009006">
    <property type="entry name" value="Ala_racemase/Decarboxylase_C"/>
</dbReference>
<organism evidence="10 11">
    <name type="scientific">Pisciglobus halotolerans</name>
    <dbReference type="NCBI Taxonomy" id="745365"/>
    <lineage>
        <taxon>Bacteria</taxon>
        <taxon>Bacillati</taxon>
        <taxon>Bacillota</taxon>
        <taxon>Bacilli</taxon>
        <taxon>Lactobacillales</taxon>
        <taxon>Carnobacteriaceae</taxon>
    </lineage>
</organism>
<dbReference type="EC" id="4.1.1.20" evidence="5 6"/>
<dbReference type="OrthoDB" id="9802241at2"/>
<feature type="modified residue" description="N6-(pyridoxal phosphate)lysine" evidence="5 7">
    <location>
        <position position="65"/>
    </location>
</feature>
<evidence type="ECO:0000313" key="11">
    <source>
        <dbReference type="Proteomes" id="UP000198668"/>
    </source>
</evidence>
<feature type="binding site" evidence="5">
    <location>
        <position position="361"/>
    </location>
    <ligand>
        <name>substrate</name>
    </ligand>
</feature>
<dbReference type="GO" id="GO:0008836">
    <property type="term" value="F:diaminopimelate decarboxylase activity"/>
    <property type="evidence" value="ECO:0007669"/>
    <property type="project" value="UniProtKB-UniRule"/>
</dbReference>
<evidence type="ECO:0000256" key="3">
    <source>
        <dbReference type="ARBA" id="ARBA00022898"/>
    </source>
</evidence>
<feature type="active site" description="Proton donor" evidence="7">
    <location>
        <position position="360"/>
    </location>
</feature>
<dbReference type="SUPFAM" id="SSF51419">
    <property type="entry name" value="PLP-binding barrel"/>
    <property type="match status" value="1"/>
</dbReference>
<evidence type="ECO:0000256" key="2">
    <source>
        <dbReference type="ARBA" id="ARBA00022793"/>
    </source>
</evidence>
<keyword evidence="2 5" id="KW-0210">Decarboxylase</keyword>
<evidence type="ECO:0000256" key="7">
    <source>
        <dbReference type="PIRSR" id="PIRSR600183-50"/>
    </source>
</evidence>
<dbReference type="NCBIfam" id="TIGR01048">
    <property type="entry name" value="lysA"/>
    <property type="match status" value="1"/>
</dbReference>
<evidence type="ECO:0000256" key="1">
    <source>
        <dbReference type="ARBA" id="ARBA00001933"/>
    </source>
</evidence>
<dbReference type="EMBL" id="FOQE01000008">
    <property type="protein sequence ID" value="SFH64330.1"/>
    <property type="molecule type" value="Genomic_DNA"/>
</dbReference>
<dbReference type="Gene3D" id="3.20.20.10">
    <property type="entry name" value="Alanine racemase"/>
    <property type="match status" value="1"/>
</dbReference>
<protein>
    <recommendedName>
        <fullName evidence="5 6">Diaminopimelate decarboxylase</fullName>
        <shortName evidence="5">DAP decarboxylase</shortName>
        <shortName evidence="5">DAPDC</shortName>
        <ecNumber evidence="5 6">4.1.1.20</ecNumber>
    </recommendedName>
</protein>
<feature type="binding site" evidence="5">
    <location>
        <begin position="289"/>
        <end position="292"/>
    </location>
    <ligand>
        <name>pyridoxal 5'-phosphate</name>
        <dbReference type="ChEBI" id="CHEBI:597326"/>
    </ligand>
</feature>
<accession>A0A1I3BQ77</accession>
<comment type="similarity">
    <text evidence="5">Belongs to the Orn/Lys/Arg decarboxylase class-II family. LysA subfamily.</text>
</comment>
<feature type="binding site" evidence="5">
    <location>
        <position position="247"/>
    </location>
    <ligand>
        <name>pyridoxal 5'-phosphate</name>
        <dbReference type="ChEBI" id="CHEBI:597326"/>
    </ligand>
</feature>
<evidence type="ECO:0000256" key="6">
    <source>
        <dbReference type="NCBIfam" id="TIGR01048"/>
    </source>
</evidence>
<keyword evidence="5" id="KW-0028">Amino-acid biosynthesis</keyword>
<dbReference type="SUPFAM" id="SSF50621">
    <property type="entry name" value="Alanine racemase C-terminal domain-like"/>
    <property type="match status" value="1"/>
</dbReference>
<dbReference type="GO" id="GO:0009089">
    <property type="term" value="P:lysine biosynthetic process via diaminopimelate"/>
    <property type="evidence" value="ECO:0007669"/>
    <property type="project" value="UniProtKB-UniRule"/>
</dbReference>
<dbReference type="InterPro" id="IPR022657">
    <property type="entry name" value="De-COase2_CS"/>
</dbReference>
<dbReference type="InterPro" id="IPR022653">
    <property type="entry name" value="De-COase2_pyr-phos_BS"/>
</dbReference>
<gene>
    <name evidence="5" type="primary">lysA</name>
    <name evidence="10" type="ORF">SAMN04489868_10860</name>
</gene>
<feature type="domain" description="Orn/DAP/Arg decarboxylase 2 N-terminal" evidence="9">
    <location>
        <begin position="48"/>
        <end position="294"/>
    </location>
</feature>
<keyword evidence="4 5" id="KW-0456">Lyase</keyword>
<dbReference type="Gene3D" id="2.40.37.10">
    <property type="entry name" value="Lyase, Ornithine Decarboxylase, Chain A, domain 1"/>
    <property type="match status" value="1"/>
</dbReference>
<dbReference type="InterPro" id="IPR000183">
    <property type="entry name" value="Orn/DAP/Arg_de-COase"/>
</dbReference>
<dbReference type="PRINTS" id="PR01181">
    <property type="entry name" value="DAPDCRBXLASE"/>
</dbReference>
<keyword evidence="5 8" id="KW-0457">Lysine biosynthesis</keyword>
<dbReference type="FunFam" id="3.20.20.10:FF:000003">
    <property type="entry name" value="Diaminopimelate decarboxylase"/>
    <property type="match status" value="1"/>
</dbReference>
<evidence type="ECO:0000256" key="5">
    <source>
        <dbReference type="HAMAP-Rule" id="MF_02120"/>
    </source>
</evidence>
<dbReference type="PANTHER" id="PTHR43727">
    <property type="entry name" value="DIAMINOPIMELATE DECARBOXYLASE"/>
    <property type="match status" value="1"/>
</dbReference>
<dbReference type="RefSeq" id="WP_092091781.1">
    <property type="nucleotide sequence ID" value="NZ_FOQE01000008.1"/>
</dbReference>
<dbReference type="Proteomes" id="UP000198668">
    <property type="component" value="Unassembled WGS sequence"/>
</dbReference>
<dbReference type="HAMAP" id="MF_02120">
    <property type="entry name" value="LysA"/>
    <property type="match status" value="1"/>
</dbReference>
<proteinExistence type="inferred from homology"/>
<comment type="subunit">
    <text evidence="5">Homodimer.</text>
</comment>
<dbReference type="GO" id="GO:0030170">
    <property type="term" value="F:pyridoxal phosphate binding"/>
    <property type="evidence" value="ECO:0007669"/>
    <property type="project" value="UniProtKB-UniRule"/>
</dbReference>
<dbReference type="AlphaFoldDB" id="A0A1I3BQ77"/>
<evidence type="ECO:0000256" key="8">
    <source>
        <dbReference type="RuleBase" id="RU003738"/>
    </source>
</evidence>
<dbReference type="PROSITE" id="PS00878">
    <property type="entry name" value="ODR_DC_2_1"/>
    <property type="match status" value="1"/>
</dbReference>
<dbReference type="PRINTS" id="PR01179">
    <property type="entry name" value="ODADCRBXLASE"/>
</dbReference>
<dbReference type="PANTHER" id="PTHR43727:SF2">
    <property type="entry name" value="GROUP IV DECARBOXYLASE"/>
    <property type="match status" value="1"/>
</dbReference>
<feature type="binding site" evidence="5">
    <location>
        <position position="389"/>
    </location>
    <ligand>
        <name>substrate</name>
    </ligand>
</feature>
<dbReference type="CDD" id="cd06828">
    <property type="entry name" value="PLPDE_III_DapDC"/>
    <property type="match status" value="1"/>
</dbReference>
<name>A0A1I3BQ77_9LACT</name>
<dbReference type="Pfam" id="PF02784">
    <property type="entry name" value="Orn_Arg_deC_N"/>
    <property type="match status" value="1"/>
</dbReference>
<evidence type="ECO:0000259" key="9">
    <source>
        <dbReference type="Pfam" id="PF02784"/>
    </source>
</evidence>
<feature type="binding site" evidence="5">
    <location>
        <position position="292"/>
    </location>
    <ligand>
        <name>substrate</name>
    </ligand>
</feature>
<sequence>MKRLGNMEVDNHELKIGGLAVSELTKKFGTPLYVIDQKDLTDRIHTFLAQFKSNTFGTHIIYASKAFTNLYMAQLVSKYGLYVDVVSGGELYTALKAGVDPKKIYFHGNNKLPKEIDDAVKAGVGCFVLDNEVEYEWLTETAEREGKKIRVLLRVNPGIEAHTHEYIQTAKNDSKFGVSIFDQQTLPFIKRIIENKHLHFAGLHAHIGSQVFEEASFFKEVDEMIKYAKDVEQTFAIKMDELNLGGGFGVYYTEEDKPFELSQFLKRYIQHIESTVAELDITPNTISIEPGRSLINASGSTLYTIGAVKKTMAGYPYIFVDGGMTDNPRPILYQAKYEAAIANKMDEAATQTYRIAGKCCESGDVLIKEVDLPKAETGDTLVIPSTGAYTYSMSSNYNRIERPAVVFVEDGQAQVAVKRETYEDLIRNDEMIKWKEL</sequence>
<feature type="binding site" evidence="5">
    <location>
        <position position="333"/>
    </location>
    <ligand>
        <name>substrate</name>
    </ligand>
</feature>